<dbReference type="GO" id="GO:0005524">
    <property type="term" value="F:ATP binding"/>
    <property type="evidence" value="ECO:0007669"/>
    <property type="project" value="UniProtKB-UniRule"/>
</dbReference>
<evidence type="ECO:0000313" key="6">
    <source>
        <dbReference type="EMBL" id="EMR06572.1"/>
    </source>
</evidence>
<dbReference type="InterPro" id="IPR013815">
    <property type="entry name" value="ATP_grasp_subdomain_1"/>
</dbReference>
<evidence type="ECO:0000313" key="7">
    <source>
        <dbReference type="Proteomes" id="UP000011919"/>
    </source>
</evidence>
<dbReference type="PANTHER" id="PTHR43585">
    <property type="entry name" value="FUMIPYRROLE BIOSYNTHESIS PROTEIN C"/>
    <property type="match status" value="1"/>
</dbReference>
<dbReference type="Pfam" id="PF13535">
    <property type="entry name" value="ATP-grasp_4"/>
    <property type="match status" value="1"/>
</dbReference>
<dbReference type="STRING" id="1235279.C772_01467"/>
<keyword evidence="1 6" id="KW-0436">Ligase</keyword>
<organism evidence="6 7">
    <name type="scientific">Bhargavaea cecembensis DSE10</name>
    <dbReference type="NCBI Taxonomy" id="1235279"/>
    <lineage>
        <taxon>Bacteria</taxon>
        <taxon>Bacillati</taxon>
        <taxon>Bacillota</taxon>
        <taxon>Bacilli</taxon>
        <taxon>Bacillales</taxon>
        <taxon>Caryophanaceae</taxon>
        <taxon>Bhargavaea</taxon>
    </lineage>
</organism>
<gene>
    <name evidence="6" type="primary">bacD</name>
    <name evidence="6" type="ORF">C772_01467</name>
</gene>
<keyword evidence="3 4" id="KW-0067">ATP-binding</keyword>
<evidence type="ECO:0000256" key="3">
    <source>
        <dbReference type="ARBA" id="ARBA00022840"/>
    </source>
</evidence>
<proteinExistence type="predicted"/>
<dbReference type="Proteomes" id="UP000011919">
    <property type="component" value="Unassembled WGS sequence"/>
</dbReference>
<dbReference type="Pfam" id="PF18603">
    <property type="entry name" value="LAL_C2"/>
    <property type="match status" value="1"/>
</dbReference>
<dbReference type="EC" id="6.3.2.28" evidence="6"/>
<reference evidence="6 7" key="1">
    <citation type="journal article" date="2013" name="Genome Announc.">
        <title>Draft Genome Sequence of Bhargavaea cecembensis Strain DSE10T, Isolated from a Deep-Sea Sediment Sample Collected at a Depth of 5,904 m from the Chagos-Laccadive Ridge System in the Indian Ocean.</title>
        <authorList>
            <person name="Shivaji S."/>
            <person name="Ara S."/>
            <person name="Begum Z."/>
            <person name="Ruth M."/>
            <person name="Singh A."/>
            <person name="Kumar Pinnaka A."/>
        </authorList>
    </citation>
    <scope>NUCLEOTIDE SEQUENCE [LARGE SCALE GENOMIC DNA]</scope>
    <source>
        <strain evidence="6 7">DSE10</strain>
    </source>
</reference>
<dbReference type="InterPro" id="IPR011761">
    <property type="entry name" value="ATP-grasp"/>
</dbReference>
<keyword evidence="2 4" id="KW-0547">Nucleotide-binding</keyword>
<accession>M7NH42</accession>
<dbReference type="Gene3D" id="3.40.50.20">
    <property type="match status" value="1"/>
</dbReference>
<dbReference type="RefSeq" id="WP_008298683.1">
    <property type="nucleotide sequence ID" value="NZ_AOFT01000006.1"/>
</dbReference>
<dbReference type="Gene3D" id="3.30.1490.20">
    <property type="entry name" value="ATP-grasp fold, A domain"/>
    <property type="match status" value="1"/>
</dbReference>
<evidence type="ECO:0000256" key="1">
    <source>
        <dbReference type="ARBA" id="ARBA00022598"/>
    </source>
</evidence>
<dbReference type="InterPro" id="IPR040570">
    <property type="entry name" value="LAL_C2"/>
</dbReference>
<dbReference type="PANTHER" id="PTHR43585:SF2">
    <property type="entry name" value="ATP-GRASP ENZYME FSQD"/>
    <property type="match status" value="1"/>
</dbReference>
<dbReference type="Gene3D" id="3.30.470.20">
    <property type="entry name" value="ATP-grasp fold, B domain"/>
    <property type="match status" value="1"/>
</dbReference>
<dbReference type="PROSITE" id="PS50975">
    <property type="entry name" value="ATP_GRASP"/>
    <property type="match status" value="1"/>
</dbReference>
<name>M7NH42_9BACL</name>
<keyword evidence="7" id="KW-1185">Reference proteome</keyword>
<protein>
    <submittedName>
        <fullName evidence="6">Alanine-anticapsin ligase BacD</fullName>
        <ecNumber evidence="6">6.3.2.28</ecNumber>
    </submittedName>
</protein>
<dbReference type="GO" id="GO:0016874">
    <property type="term" value="F:ligase activity"/>
    <property type="evidence" value="ECO:0007669"/>
    <property type="project" value="UniProtKB-KW"/>
</dbReference>
<evidence type="ECO:0000259" key="5">
    <source>
        <dbReference type="PROSITE" id="PS50975"/>
    </source>
</evidence>
<evidence type="ECO:0000256" key="2">
    <source>
        <dbReference type="ARBA" id="ARBA00022741"/>
    </source>
</evidence>
<evidence type="ECO:0000256" key="4">
    <source>
        <dbReference type="PROSITE-ProRule" id="PRU00409"/>
    </source>
</evidence>
<dbReference type="EMBL" id="AOFT01000006">
    <property type="protein sequence ID" value="EMR06572.1"/>
    <property type="molecule type" value="Genomic_DNA"/>
</dbReference>
<dbReference type="OrthoDB" id="9803907at2"/>
<dbReference type="AlphaFoldDB" id="M7NH42"/>
<dbReference type="PATRIC" id="fig|1235279.3.peg.1468"/>
<dbReference type="InterPro" id="IPR052032">
    <property type="entry name" value="ATP-dep_AA_Ligase"/>
</dbReference>
<dbReference type="eggNOG" id="COG0151">
    <property type="taxonomic scope" value="Bacteria"/>
</dbReference>
<dbReference type="SMART" id="SM01209">
    <property type="entry name" value="GARS_A"/>
    <property type="match status" value="1"/>
</dbReference>
<dbReference type="SUPFAM" id="SSF56059">
    <property type="entry name" value="Glutathione synthetase ATP-binding domain-like"/>
    <property type="match status" value="1"/>
</dbReference>
<sequence length="401" mass="43382">MKKKIMILGASILQLPAIRAAKEMNLEVIAVDIDKNAIGSTEADIFVNKSTNEIPSVIEAAKYYKIDGIITLASDLPMRSVAAVVNELNLTGVSIETAELTTNKYLMREALNNKSIPVPNFKKAKTVSEFLELLNDFNDDIIVKPADSSGSRGVTKIHQKDDVETKKAAFHKSLSFSVAKEVIVEEFMIGPEISVETISMNGHVSVLAITDKVTTGAPNFVEVGHSQPSILSIEIIKKVEEISKASIKALGIYNGPAHIEIIITSEGPKIVEVGARLGGDNISTHLVPLSTGIDIVKATIDISLGNQPKLTFTKNGGAAIKYFYPKDTGTLKGIYNLNKARMIEGIKQITVTKKKGDKVIGGKDLENSTDRLGFIISQSEDNQSAIEKCDKAVSLLHIEIE</sequence>
<comment type="caution">
    <text evidence="6">The sequence shown here is derived from an EMBL/GenBank/DDBJ whole genome shotgun (WGS) entry which is preliminary data.</text>
</comment>
<dbReference type="GO" id="GO:0046872">
    <property type="term" value="F:metal ion binding"/>
    <property type="evidence" value="ECO:0007669"/>
    <property type="project" value="InterPro"/>
</dbReference>
<feature type="domain" description="ATP-grasp" evidence="5">
    <location>
        <begin position="108"/>
        <end position="304"/>
    </location>
</feature>